<dbReference type="InParanoid" id="A0A5F8H6V4"/>
<protein>
    <submittedName>
        <fullName evidence="2">Family with sequence similarity 177 member B</fullName>
    </submittedName>
</protein>
<reference evidence="2" key="2">
    <citation type="submission" date="2025-08" db="UniProtKB">
        <authorList>
            <consortium name="Ensembl"/>
        </authorList>
    </citation>
    <scope>IDENTIFICATION</scope>
</reference>
<dbReference type="Proteomes" id="UP000002280">
    <property type="component" value="Chromosome 2"/>
</dbReference>
<dbReference type="Ensembl" id="ENSMODT00000063224.1">
    <property type="protein sequence ID" value="ENSMODP00000055715.1"/>
    <property type="gene ID" value="ENSMODG00000041971.1"/>
</dbReference>
<gene>
    <name evidence="2" type="primary">FAM177B</name>
</gene>
<proteinExistence type="predicted"/>
<feature type="compositionally biased region" description="Acidic residues" evidence="1">
    <location>
        <begin position="113"/>
        <end position="122"/>
    </location>
</feature>
<feature type="region of interest" description="Disordered" evidence="1">
    <location>
        <begin position="112"/>
        <end position="148"/>
    </location>
</feature>
<accession>A0A5F8H6V4</accession>
<dbReference type="PANTHER" id="PTHR31206">
    <property type="entry name" value="LP10445P"/>
    <property type="match status" value="1"/>
</dbReference>
<name>A0A5F8H6V4_MONDO</name>
<feature type="compositionally biased region" description="Basic and acidic residues" evidence="1">
    <location>
        <begin position="123"/>
        <end position="136"/>
    </location>
</feature>
<keyword evidence="3" id="KW-1185">Reference proteome</keyword>
<dbReference type="Bgee" id="ENSMODG00000041971">
    <property type="expression patterns" value="Expressed in kidney"/>
</dbReference>
<evidence type="ECO:0000313" key="3">
    <source>
        <dbReference type="Proteomes" id="UP000002280"/>
    </source>
</evidence>
<evidence type="ECO:0000313" key="2">
    <source>
        <dbReference type="Ensembl" id="ENSMODP00000055715.1"/>
    </source>
</evidence>
<evidence type="ECO:0000256" key="1">
    <source>
        <dbReference type="SAM" id="MobiDB-lite"/>
    </source>
</evidence>
<reference evidence="2" key="3">
    <citation type="submission" date="2025-09" db="UniProtKB">
        <authorList>
            <consortium name="Ensembl"/>
        </authorList>
    </citation>
    <scope>IDENTIFICATION</scope>
</reference>
<dbReference type="OMA" id="YYRTQNQ"/>
<dbReference type="InterPro" id="IPR028260">
    <property type="entry name" value="FAM177"/>
</dbReference>
<organism evidence="2 3">
    <name type="scientific">Monodelphis domestica</name>
    <name type="common">Gray short-tailed opossum</name>
    <dbReference type="NCBI Taxonomy" id="13616"/>
    <lineage>
        <taxon>Eukaryota</taxon>
        <taxon>Metazoa</taxon>
        <taxon>Chordata</taxon>
        <taxon>Craniata</taxon>
        <taxon>Vertebrata</taxon>
        <taxon>Euteleostomi</taxon>
        <taxon>Mammalia</taxon>
        <taxon>Metatheria</taxon>
        <taxon>Didelphimorphia</taxon>
        <taxon>Didelphidae</taxon>
        <taxon>Monodelphis</taxon>
    </lineage>
</organism>
<sequence>MEKEYGVQKPGLEKEEATKRTIPKRIIHFANGETMEEYSTEEEEEKEEFKNTVTLDTSKLPWGPYLRFWAIQIVSASFSTCEFLGGKLATFFGLDEPKYQYLLNEYYRTQNQENDEQIEEDDSKAQSREVSDEMQHLDINGKQYGTNK</sequence>
<dbReference type="STRING" id="13616.ENSMODP00000055715"/>
<dbReference type="Pfam" id="PF14774">
    <property type="entry name" value="FAM177"/>
    <property type="match status" value="1"/>
</dbReference>
<dbReference type="FunCoup" id="A0A5F8H6V4">
    <property type="interactions" value="1"/>
</dbReference>
<dbReference type="GeneTree" id="ENSGT00390000016736"/>
<dbReference type="AlphaFoldDB" id="A0A5F8H6V4"/>
<dbReference type="PANTHER" id="PTHR31206:SF9">
    <property type="entry name" value="PROTEIN FAM177B"/>
    <property type="match status" value="1"/>
</dbReference>
<reference evidence="2 3" key="1">
    <citation type="journal article" date="2007" name="Nature">
        <title>Genome of the marsupial Monodelphis domestica reveals innovation in non-coding sequences.</title>
        <authorList>
            <person name="Mikkelsen T.S."/>
            <person name="Wakefield M.J."/>
            <person name="Aken B."/>
            <person name="Amemiya C.T."/>
            <person name="Chang J.L."/>
            <person name="Duke S."/>
            <person name="Garber M."/>
            <person name="Gentles A.J."/>
            <person name="Goodstadt L."/>
            <person name="Heger A."/>
            <person name="Jurka J."/>
            <person name="Kamal M."/>
            <person name="Mauceli E."/>
            <person name="Searle S.M."/>
            <person name="Sharpe T."/>
            <person name="Baker M.L."/>
            <person name="Batzer M.A."/>
            <person name="Benos P.V."/>
            <person name="Belov K."/>
            <person name="Clamp M."/>
            <person name="Cook A."/>
            <person name="Cuff J."/>
            <person name="Das R."/>
            <person name="Davidow L."/>
            <person name="Deakin J.E."/>
            <person name="Fazzari M.J."/>
            <person name="Glass J.L."/>
            <person name="Grabherr M."/>
            <person name="Greally J.M."/>
            <person name="Gu W."/>
            <person name="Hore T.A."/>
            <person name="Huttley G.A."/>
            <person name="Kleber M."/>
            <person name="Jirtle R.L."/>
            <person name="Koina E."/>
            <person name="Lee J.T."/>
            <person name="Mahony S."/>
            <person name="Marra M.A."/>
            <person name="Miller R.D."/>
            <person name="Nicholls R.D."/>
            <person name="Oda M."/>
            <person name="Papenfuss A.T."/>
            <person name="Parra Z.E."/>
            <person name="Pollock D.D."/>
            <person name="Ray D.A."/>
            <person name="Schein J.E."/>
            <person name="Speed T.P."/>
            <person name="Thompson K."/>
            <person name="VandeBerg J.L."/>
            <person name="Wade C.M."/>
            <person name="Walker J.A."/>
            <person name="Waters P.D."/>
            <person name="Webber C."/>
            <person name="Weidman J.R."/>
            <person name="Xie X."/>
            <person name="Zody M.C."/>
            <person name="Baldwin J."/>
            <person name="Abdouelleil A."/>
            <person name="Abdulkadir J."/>
            <person name="Abebe A."/>
            <person name="Abera B."/>
            <person name="Abreu J."/>
            <person name="Acer S.C."/>
            <person name="Aftuck L."/>
            <person name="Alexander A."/>
            <person name="An P."/>
            <person name="Anderson E."/>
            <person name="Anderson S."/>
            <person name="Arachi H."/>
            <person name="Azer M."/>
            <person name="Bachantsang P."/>
            <person name="Barry A."/>
            <person name="Bayul T."/>
            <person name="Berlin A."/>
            <person name="Bessette D."/>
            <person name="Bloom T."/>
            <person name="Bloom T."/>
            <person name="Boguslavskiy L."/>
            <person name="Bonnet C."/>
            <person name="Boukhgalter B."/>
            <person name="Bourzgui I."/>
            <person name="Brown A."/>
            <person name="Cahill P."/>
            <person name="Channer S."/>
            <person name="Cheshatsang Y."/>
            <person name="Chuda L."/>
            <person name="Citroen M."/>
            <person name="Collymore A."/>
            <person name="Cooke P."/>
            <person name="Costello M."/>
            <person name="D'Aco K."/>
            <person name="Daza R."/>
            <person name="De Haan G."/>
            <person name="DeGray S."/>
            <person name="DeMaso C."/>
            <person name="Dhargay N."/>
            <person name="Dooley K."/>
            <person name="Dooley E."/>
            <person name="Doricent M."/>
            <person name="Dorje P."/>
            <person name="Dorjee K."/>
            <person name="Dupes A."/>
            <person name="Elong R."/>
            <person name="Falk J."/>
            <person name="Farina A."/>
            <person name="Faro S."/>
            <person name="Ferguson D."/>
            <person name="Fisher S."/>
            <person name="Foley C.D."/>
            <person name="Franke A."/>
            <person name="Friedrich D."/>
            <person name="Gadbois L."/>
            <person name="Gearin G."/>
            <person name="Gearin C.R."/>
            <person name="Giannoukos G."/>
            <person name="Goode T."/>
            <person name="Graham J."/>
            <person name="Grandbois E."/>
            <person name="Grewal S."/>
            <person name="Gyaltsen K."/>
            <person name="Hafez N."/>
            <person name="Hagos B."/>
            <person name="Hall J."/>
            <person name="Henson C."/>
            <person name="Hollinger A."/>
            <person name="Honan T."/>
            <person name="Huard M.D."/>
            <person name="Hughes L."/>
            <person name="Hurhula B."/>
            <person name="Husby M.E."/>
            <person name="Kamat A."/>
            <person name="Kanga B."/>
            <person name="Kashin S."/>
            <person name="Khazanovich D."/>
            <person name="Kisner P."/>
            <person name="Lance K."/>
            <person name="Lara M."/>
            <person name="Lee W."/>
            <person name="Lennon N."/>
            <person name="Letendre F."/>
            <person name="LeVine R."/>
            <person name="Lipovsky A."/>
            <person name="Liu X."/>
            <person name="Liu J."/>
            <person name="Liu S."/>
            <person name="Lokyitsang T."/>
            <person name="Lokyitsang Y."/>
            <person name="Lubonja R."/>
            <person name="Lui A."/>
            <person name="MacDonald P."/>
            <person name="Magnisalis V."/>
            <person name="Maru K."/>
            <person name="Matthews C."/>
            <person name="McCusker W."/>
            <person name="McDonough S."/>
            <person name="Mehta T."/>
            <person name="Meldrim J."/>
            <person name="Meneus L."/>
            <person name="Mihai O."/>
            <person name="Mihalev A."/>
            <person name="Mihova T."/>
            <person name="Mittelman R."/>
            <person name="Mlenga V."/>
            <person name="Montmayeur A."/>
            <person name="Mulrain L."/>
            <person name="Navidi A."/>
            <person name="Naylor J."/>
            <person name="Negash T."/>
            <person name="Nguyen T."/>
            <person name="Nguyen N."/>
            <person name="Nicol R."/>
            <person name="Norbu C."/>
            <person name="Norbu N."/>
            <person name="Novod N."/>
            <person name="O'Neill B."/>
            <person name="Osman S."/>
            <person name="Markiewicz E."/>
            <person name="Oyono O.L."/>
            <person name="Patti C."/>
            <person name="Phunkhang P."/>
            <person name="Pierre F."/>
            <person name="Priest M."/>
            <person name="Raghuraman S."/>
            <person name="Rege F."/>
            <person name="Reyes R."/>
            <person name="Rise C."/>
            <person name="Rogov P."/>
            <person name="Ross K."/>
            <person name="Ryan E."/>
            <person name="Settipalli S."/>
            <person name="Shea T."/>
            <person name="Sherpa N."/>
            <person name="Shi L."/>
            <person name="Shih D."/>
            <person name="Sparrow T."/>
            <person name="Spaulding J."/>
            <person name="Stalker J."/>
            <person name="Stange-Thomann N."/>
            <person name="Stavropoulos S."/>
            <person name="Stone C."/>
            <person name="Strader C."/>
            <person name="Tesfaye S."/>
            <person name="Thomson T."/>
            <person name="Thoulutsang Y."/>
            <person name="Thoulutsang D."/>
            <person name="Topham K."/>
            <person name="Topping I."/>
            <person name="Tsamla T."/>
            <person name="Vassiliev H."/>
            <person name="Vo A."/>
            <person name="Wangchuk T."/>
            <person name="Wangdi T."/>
            <person name="Weiand M."/>
            <person name="Wilkinson J."/>
            <person name="Wilson A."/>
            <person name="Yadav S."/>
            <person name="Young G."/>
            <person name="Yu Q."/>
            <person name="Zembek L."/>
            <person name="Zhong D."/>
            <person name="Zimmer A."/>
            <person name="Zwirko Z."/>
            <person name="Jaffe D.B."/>
            <person name="Alvarez P."/>
            <person name="Brockman W."/>
            <person name="Butler J."/>
            <person name="Chin C."/>
            <person name="Gnerre S."/>
            <person name="MacCallum I."/>
            <person name="Graves J.A."/>
            <person name="Ponting C.P."/>
            <person name="Breen M."/>
            <person name="Samollow P.B."/>
            <person name="Lander E.S."/>
            <person name="Lindblad-Toh K."/>
        </authorList>
    </citation>
    <scope>NUCLEOTIDE SEQUENCE [LARGE SCALE GENOMIC DNA]</scope>
</reference>